<evidence type="ECO:0000259" key="1">
    <source>
        <dbReference type="Pfam" id="PF20283"/>
    </source>
</evidence>
<dbReference type="Proteomes" id="UP001500842">
    <property type="component" value="Unassembled WGS sequence"/>
</dbReference>
<dbReference type="Pfam" id="PF20283">
    <property type="entry name" value="CTD7"/>
    <property type="match status" value="1"/>
</dbReference>
<evidence type="ECO:0000313" key="3">
    <source>
        <dbReference type="Proteomes" id="UP001500842"/>
    </source>
</evidence>
<sequence>MLGSGRVLREAWLSSDPFSAAASALGYLYQCKYSLLAALERMDGSPLLVEIETLDDVTFPQGAEPMELLQLKHHQGERRPDLTTANTDLWSTLRVWCTRLVAGELSDDACLFLITTAGCADDSAPALLGISDRDVEKAEELLLDYAKTSDAVSTQAARKAFRDLKRAQRLSLLDRVRIISEAPEIDGLDDRLNQRLRFVRPSKVDYVRERMVEWWYARCAEHLSKKRPGAINSIEIDLKIESLSDALTADNLPIDVPEPSDADLGDVGDSIFARQLSLLPVSGTRVLQAAKDYMQAFSQRSRWLGAELLTVGDLADYESDLVSEWRRRFTVMCDEIGPAAAEEEMQREAKQFYKWFELEADFPIRPRCTAAFVTRGSFHILSDQMRVGWHPNFESILSTAIGESTA</sequence>
<organism evidence="2 3">
    <name type="scientific">Nocardioides humi</name>
    <dbReference type="NCBI Taxonomy" id="449461"/>
    <lineage>
        <taxon>Bacteria</taxon>
        <taxon>Bacillati</taxon>
        <taxon>Actinomycetota</taxon>
        <taxon>Actinomycetes</taxon>
        <taxon>Propionibacteriales</taxon>
        <taxon>Nocardioidaceae</taxon>
        <taxon>Nocardioides</taxon>
    </lineage>
</organism>
<comment type="caution">
    <text evidence="2">The sequence shown here is derived from an EMBL/GenBank/DDBJ whole genome shotgun (WGS) entry which is preliminary data.</text>
</comment>
<protein>
    <recommendedName>
        <fullName evidence="1">ABC-three component systems C-terminal domain-containing protein</fullName>
    </recommendedName>
</protein>
<proteinExistence type="predicted"/>
<reference evidence="2 3" key="1">
    <citation type="journal article" date="2019" name="Int. J. Syst. Evol. Microbiol.">
        <title>The Global Catalogue of Microorganisms (GCM) 10K type strain sequencing project: providing services to taxonomists for standard genome sequencing and annotation.</title>
        <authorList>
            <consortium name="The Broad Institute Genomics Platform"/>
            <consortium name="The Broad Institute Genome Sequencing Center for Infectious Disease"/>
            <person name="Wu L."/>
            <person name="Ma J."/>
        </authorList>
    </citation>
    <scope>NUCLEOTIDE SEQUENCE [LARGE SCALE GENOMIC DNA]</scope>
    <source>
        <strain evidence="2 3">JCM 14942</strain>
    </source>
</reference>
<feature type="domain" description="ABC-three component systems C-terminal" evidence="1">
    <location>
        <begin position="272"/>
        <end position="396"/>
    </location>
</feature>
<evidence type="ECO:0000313" key="2">
    <source>
        <dbReference type="EMBL" id="GAA1519452.1"/>
    </source>
</evidence>
<gene>
    <name evidence="2" type="ORF">GCM10009788_24240</name>
</gene>
<accession>A0ABN2AHZ0</accession>
<name>A0ABN2AHZ0_9ACTN</name>
<keyword evidence="3" id="KW-1185">Reference proteome</keyword>
<dbReference type="EMBL" id="BAAAOR010000019">
    <property type="protein sequence ID" value="GAA1519452.1"/>
    <property type="molecule type" value="Genomic_DNA"/>
</dbReference>
<dbReference type="InterPro" id="IPR046913">
    <property type="entry name" value="ABC-3C_CTD7"/>
</dbReference>